<accession>A0A2W2FZ87</accession>
<evidence type="ECO:0000313" key="1">
    <source>
        <dbReference type="EMBL" id="PZG41013.1"/>
    </source>
</evidence>
<gene>
    <name evidence="1" type="ORF">C1I98_21985</name>
</gene>
<dbReference type="RefSeq" id="WP_111169324.1">
    <property type="nucleotide sequence ID" value="NZ_POUA01000183.1"/>
</dbReference>
<sequence length="129" mass="13821">MTGPELDGVCELEENGSFAIADHAKFDRLTPLQYPLAAALSSRIGDLMSGMCLMQGVTPSPLSLGWERKDGEKVLEWLHGGPFAKYSPIPLPAEMGTGSVLIHSRPPSTIDPNDMIAIFRCGGVIPSKI</sequence>
<evidence type="ECO:0000313" key="2">
    <source>
        <dbReference type="Proteomes" id="UP000248544"/>
    </source>
</evidence>
<proteinExistence type="predicted"/>
<keyword evidence="2" id="KW-1185">Reference proteome</keyword>
<dbReference type="EMBL" id="POUA01000183">
    <property type="protein sequence ID" value="PZG41013.1"/>
    <property type="molecule type" value="Genomic_DNA"/>
</dbReference>
<reference evidence="1 2" key="1">
    <citation type="submission" date="2018-01" db="EMBL/GenBank/DDBJ databases">
        <title>Draft genome sequence of Sphaerisporangium sp. 7K107.</title>
        <authorList>
            <person name="Sahin N."/>
            <person name="Saygin H."/>
            <person name="Ay H."/>
        </authorList>
    </citation>
    <scope>NUCLEOTIDE SEQUENCE [LARGE SCALE GENOMIC DNA]</scope>
    <source>
        <strain evidence="1 2">7K107</strain>
    </source>
</reference>
<comment type="caution">
    <text evidence="1">The sequence shown here is derived from an EMBL/GenBank/DDBJ whole genome shotgun (WGS) entry which is preliminary data.</text>
</comment>
<dbReference type="AlphaFoldDB" id="A0A2W2FZ87"/>
<organism evidence="1 2">
    <name type="scientific">Spongiactinospora gelatinilytica</name>
    <dbReference type="NCBI Taxonomy" id="2666298"/>
    <lineage>
        <taxon>Bacteria</taxon>
        <taxon>Bacillati</taxon>
        <taxon>Actinomycetota</taxon>
        <taxon>Actinomycetes</taxon>
        <taxon>Streptosporangiales</taxon>
        <taxon>Streptosporangiaceae</taxon>
        <taxon>Spongiactinospora</taxon>
    </lineage>
</organism>
<protein>
    <submittedName>
        <fullName evidence="1">Uncharacterized protein</fullName>
    </submittedName>
</protein>
<dbReference type="Proteomes" id="UP000248544">
    <property type="component" value="Unassembled WGS sequence"/>
</dbReference>
<name>A0A2W2FZ87_9ACTN</name>